<dbReference type="Proteomes" id="UP001237642">
    <property type="component" value="Unassembled WGS sequence"/>
</dbReference>
<dbReference type="Gene3D" id="3.40.50.1110">
    <property type="entry name" value="SGNH hydrolase"/>
    <property type="match status" value="1"/>
</dbReference>
<reference evidence="2" key="2">
    <citation type="submission" date="2023-05" db="EMBL/GenBank/DDBJ databases">
        <authorList>
            <person name="Schelkunov M.I."/>
        </authorList>
    </citation>
    <scope>NUCLEOTIDE SEQUENCE</scope>
    <source>
        <strain evidence="2">Hsosn_3</strain>
        <tissue evidence="2">Leaf</tissue>
    </source>
</reference>
<protein>
    <submittedName>
        <fullName evidence="2">GDSL esterase/lipase APG</fullName>
    </submittedName>
</protein>
<comment type="similarity">
    <text evidence="1">Belongs to the 'GDSL' lipolytic enzyme family.</text>
</comment>
<name>A0AAD8H5S0_9APIA</name>
<proteinExistence type="inferred from homology"/>
<dbReference type="PANTHER" id="PTHR45642">
    <property type="entry name" value="GDSL ESTERASE/LIPASE EXL3"/>
    <property type="match status" value="1"/>
</dbReference>
<dbReference type="PANTHER" id="PTHR45642:SF35">
    <property type="entry name" value="GDSL ESTERASE_LIPASE APG"/>
    <property type="match status" value="1"/>
</dbReference>
<dbReference type="InterPro" id="IPR050592">
    <property type="entry name" value="GDSL_lipolytic_enzyme"/>
</dbReference>
<evidence type="ECO:0000313" key="3">
    <source>
        <dbReference type="Proteomes" id="UP001237642"/>
    </source>
</evidence>
<dbReference type="InterPro" id="IPR001087">
    <property type="entry name" value="GDSL"/>
</dbReference>
<dbReference type="EMBL" id="JAUIZM010000010">
    <property type="protein sequence ID" value="KAK1360221.1"/>
    <property type="molecule type" value="Genomic_DNA"/>
</dbReference>
<accession>A0AAD8H5S0</accession>
<dbReference type="Pfam" id="PF00657">
    <property type="entry name" value="Lipase_GDSL"/>
    <property type="match status" value="1"/>
</dbReference>
<dbReference type="FunFam" id="3.40.50.1110:FF:000003">
    <property type="entry name" value="GDSL esterase/lipase APG"/>
    <property type="match status" value="1"/>
</dbReference>
<gene>
    <name evidence="2" type="ORF">POM88_044695</name>
</gene>
<organism evidence="2 3">
    <name type="scientific">Heracleum sosnowskyi</name>
    <dbReference type="NCBI Taxonomy" id="360622"/>
    <lineage>
        <taxon>Eukaryota</taxon>
        <taxon>Viridiplantae</taxon>
        <taxon>Streptophyta</taxon>
        <taxon>Embryophyta</taxon>
        <taxon>Tracheophyta</taxon>
        <taxon>Spermatophyta</taxon>
        <taxon>Magnoliopsida</taxon>
        <taxon>eudicotyledons</taxon>
        <taxon>Gunneridae</taxon>
        <taxon>Pentapetalae</taxon>
        <taxon>asterids</taxon>
        <taxon>campanulids</taxon>
        <taxon>Apiales</taxon>
        <taxon>Apiaceae</taxon>
        <taxon>Apioideae</taxon>
        <taxon>apioid superclade</taxon>
        <taxon>Tordylieae</taxon>
        <taxon>Tordyliinae</taxon>
        <taxon>Heracleum</taxon>
    </lineage>
</organism>
<dbReference type="GO" id="GO:0048046">
    <property type="term" value="C:apoplast"/>
    <property type="evidence" value="ECO:0007669"/>
    <property type="project" value="TreeGrafter"/>
</dbReference>
<reference evidence="2" key="1">
    <citation type="submission" date="2023-02" db="EMBL/GenBank/DDBJ databases">
        <title>Genome of toxic invasive species Heracleum sosnowskyi carries increased number of genes despite the absence of recent whole-genome duplications.</title>
        <authorList>
            <person name="Schelkunov M."/>
            <person name="Shtratnikova V."/>
            <person name="Makarenko M."/>
            <person name="Klepikova A."/>
            <person name="Omelchenko D."/>
            <person name="Novikova G."/>
            <person name="Obukhova E."/>
            <person name="Bogdanov V."/>
            <person name="Penin A."/>
            <person name="Logacheva M."/>
        </authorList>
    </citation>
    <scope>NUCLEOTIDE SEQUENCE</scope>
    <source>
        <strain evidence="2">Hsosn_3</strain>
        <tissue evidence="2">Leaf</tissue>
    </source>
</reference>
<dbReference type="InterPro" id="IPR035669">
    <property type="entry name" value="SGNH_plant_lipase-like"/>
</dbReference>
<evidence type="ECO:0000313" key="2">
    <source>
        <dbReference type="EMBL" id="KAK1360221.1"/>
    </source>
</evidence>
<dbReference type="GO" id="GO:0016788">
    <property type="term" value="F:hydrolase activity, acting on ester bonds"/>
    <property type="evidence" value="ECO:0007669"/>
    <property type="project" value="InterPro"/>
</dbReference>
<keyword evidence="3" id="KW-1185">Reference proteome</keyword>
<evidence type="ECO:0000256" key="1">
    <source>
        <dbReference type="ARBA" id="ARBA00008668"/>
    </source>
</evidence>
<dbReference type="CDD" id="cd01837">
    <property type="entry name" value="SGNH_plant_lipase_like"/>
    <property type="match status" value="1"/>
</dbReference>
<sequence length="446" mass="49383">MDPNSCGSCSASVMLPNLEFGDNVIVPAIQRLHDIDDVSVGKMVVNSLQYPYDEHSAVILRFLLDSFVKTLEHDSSTETQLQNQLTPNLIQPRFKTLITDFSAIISFGDSSLDVGNNDFLSRTVFKSNYPPYGRDFGDQKPTGRFCNGKLVGDITADSLGFTTYPRAYLSPQATGKNLLIGANFASAASGYDDKTAFLRHAISLSQQMRYFKEYQSKLAAVTGSTKAAFIIKEALYLACFGTADFLQNYYVNPKINKIYTPDQYSTYLVGKYSSFIKDLYGLGARRVGVTSLPPLGCLPAVKTFFGLHEKGCVSRINTVAQGFNKKLNLATEKLKKQLPDLKITVFDIFNTLYDVILSPTTNGFLDASRGCCGTGAIPVSLFCNRKYSTGSCSNASEYVFWDGIHPTEIVNQVLLKHEIPLTQQIDYYKEYQPKLAAVAKVQKQHP</sequence>
<comment type="caution">
    <text evidence="2">The sequence shown here is derived from an EMBL/GenBank/DDBJ whole genome shotgun (WGS) entry which is preliminary data.</text>
</comment>
<dbReference type="InterPro" id="IPR036514">
    <property type="entry name" value="SGNH_hydro_sf"/>
</dbReference>
<dbReference type="AlphaFoldDB" id="A0AAD8H5S0"/>
<dbReference type="SUPFAM" id="SSF52266">
    <property type="entry name" value="SGNH hydrolase"/>
    <property type="match status" value="1"/>
</dbReference>